<dbReference type="GO" id="GO:0015074">
    <property type="term" value="P:DNA integration"/>
    <property type="evidence" value="ECO:0007669"/>
    <property type="project" value="InterPro"/>
</dbReference>
<comment type="caution">
    <text evidence="2">The sequence shown here is derived from an EMBL/GenBank/DDBJ whole genome shotgun (WGS) entry which is preliminary data.</text>
</comment>
<dbReference type="OrthoDB" id="6082565at2759"/>
<evidence type="ECO:0000313" key="2">
    <source>
        <dbReference type="EMBL" id="KAJ8036653.1"/>
    </source>
</evidence>
<dbReference type="EMBL" id="JAIZAY010000009">
    <property type="protein sequence ID" value="KAJ8036653.1"/>
    <property type="molecule type" value="Genomic_DNA"/>
</dbReference>
<dbReference type="AlphaFoldDB" id="A0A9Q1C1R8"/>
<sequence>MLAAILSAQRQQTLHKLNIEERVITKNKEVFQIKELLKTSKPGHTGLTVEFHAYPPDRRLCAYTYLLEYLRKTKICRGKEAKLFVSYRQPHGKVSVDTIARWLKTVMHRAGVDVRQFKPHSTRTAAVSKANAANVPVSDIITGWMEKRANISKILQEATTGSFANIYERINEGLAFRDSLVYSASVQTVFIYFSFLFISSTFEGQYTCVMLYTASFVLHILQGKGTTLNSSFCR</sequence>
<keyword evidence="3" id="KW-1185">Reference proteome</keyword>
<dbReference type="PANTHER" id="PTHR35617:SF3">
    <property type="entry name" value="CORE-BINDING (CB) DOMAIN-CONTAINING PROTEIN"/>
    <property type="match status" value="1"/>
</dbReference>
<dbReference type="SUPFAM" id="SSF56349">
    <property type="entry name" value="DNA breaking-rejoining enzymes"/>
    <property type="match status" value="1"/>
</dbReference>
<dbReference type="InterPro" id="IPR013762">
    <property type="entry name" value="Integrase-like_cat_sf"/>
</dbReference>
<keyword evidence="1" id="KW-0233">DNA recombination</keyword>
<name>A0A9Q1C1R8_HOLLE</name>
<protein>
    <recommendedName>
        <fullName evidence="4">Tyr recombinase domain-containing protein</fullName>
    </recommendedName>
</protein>
<accession>A0A9Q1C1R8</accession>
<dbReference type="InterPro" id="IPR011010">
    <property type="entry name" value="DNA_brk_join_enz"/>
</dbReference>
<dbReference type="Proteomes" id="UP001152320">
    <property type="component" value="Chromosome 9"/>
</dbReference>
<dbReference type="Gene3D" id="1.10.443.10">
    <property type="entry name" value="Intergrase catalytic core"/>
    <property type="match status" value="1"/>
</dbReference>
<dbReference type="GO" id="GO:0003677">
    <property type="term" value="F:DNA binding"/>
    <property type="evidence" value="ECO:0007669"/>
    <property type="project" value="InterPro"/>
</dbReference>
<evidence type="ECO:0000256" key="1">
    <source>
        <dbReference type="ARBA" id="ARBA00023172"/>
    </source>
</evidence>
<dbReference type="GO" id="GO:0006310">
    <property type="term" value="P:DNA recombination"/>
    <property type="evidence" value="ECO:0007669"/>
    <property type="project" value="UniProtKB-KW"/>
</dbReference>
<gene>
    <name evidence="2" type="ORF">HOLleu_20692</name>
</gene>
<reference evidence="2" key="1">
    <citation type="submission" date="2021-10" db="EMBL/GenBank/DDBJ databases">
        <title>Tropical sea cucumber genome reveals ecological adaptation and Cuvierian tubules defense mechanism.</title>
        <authorList>
            <person name="Chen T."/>
        </authorList>
    </citation>
    <scope>NUCLEOTIDE SEQUENCE</scope>
    <source>
        <strain evidence="2">Nanhai2018</strain>
        <tissue evidence="2">Muscle</tissue>
    </source>
</reference>
<proteinExistence type="predicted"/>
<organism evidence="2 3">
    <name type="scientific">Holothuria leucospilota</name>
    <name type="common">Black long sea cucumber</name>
    <name type="synonym">Mertensiothuria leucospilota</name>
    <dbReference type="NCBI Taxonomy" id="206669"/>
    <lineage>
        <taxon>Eukaryota</taxon>
        <taxon>Metazoa</taxon>
        <taxon>Echinodermata</taxon>
        <taxon>Eleutherozoa</taxon>
        <taxon>Echinozoa</taxon>
        <taxon>Holothuroidea</taxon>
        <taxon>Aspidochirotacea</taxon>
        <taxon>Aspidochirotida</taxon>
        <taxon>Holothuriidae</taxon>
        <taxon>Holothuria</taxon>
    </lineage>
</organism>
<evidence type="ECO:0008006" key="4">
    <source>
        <dbReference type="Google" id="ProtNLM"/>
    </source>
</evidence>
<evidence type="ECO:0000313" key="3">
    <source>
        <dbReference type="Proteomes" id="UP001152320"/>
    </source>
</evidence>
<dbReference type="PANTHER" id="PTHR35617">
    <property type="entry name" value="PHAGE_INTEGRASE DOMAIN-CONTAINING PROTEIN"/>
    <property type="match status" value="1"/>
</dbReference>